<dbReference type="STRING" id="75743.A0A401PZB5"/>
<keyword evidence="4 6" id="KW-1133">Transmembrane helix</keyword>
<dbReference type="AlphaFoldDB" id="A0A401PZB5"/>
<gene>
    <name evidence="7" type="ORF">scyTo_0018611</name>
</gene>
<comment type="similarity">
    <text evidence="2 6">Belongs to the BI1 family.</text>
</comment>
<feature type="transmembrane region" description="Helical" evidence="6">
    <location>
        <begin position="203"/>
        <end position="224"/>
    </location>
</feature>
<dbReference type="CDD" id="cd10430">
    <property type="entry name" value="BI-1"/>
    <property type="match status" value="1"/>
</dbReference>
<dbReference type="OMA" id="MESYTIC"/>
<keyword evidence="3 6" id="KW-0812">Transmembrane</keyword>
<dbReference type="GO" id="GO:2001234">
    <property type="term" value="P:negative regulation of apoptotic signaling pathway"/>
    <property type="evidence" value="ECO:0007669"/>
    <property type="project" value="TreeGrafter"/>
</dbReference>
<sequence length="265" mass="29474">MATPVGAQGWRRELESPGAVNAPMESGDARSMGPILIPMGRTERTLMVWANVQQSCFKTFALDFAPTWPCACSWLAPVHVVTRIFQGGLVSTLLSLGLILWLSLNLHNPATEKKRLLILSAFAFFTGTGLGPLMDLVILINPSIIPTAFLTSALIFCCFTLSALYAKRRSYLFLGGILMSLLTVLCLLPLVNLMFGSVLLMKAQLYIGLLVFCGFILFDTQLIIEKAENGDKDYIWHCVNLFTDFIAVFRKLMNDKDKKRRNDSK</sequence>
<comment type="subcellular location">
    <subcellularLocation>
        <location evidence="1">Membrane</location>
        <topology evidence="1">Multi-pass membrane protein</topology>
    </subcellularLocation>
</comment>
<evidence type="ECO:0000256" key="2">
    <source>
        <dbReference type="ARBA" id="ARBA00010350"/>
    </source>
</evidence>
<dbReference type="GO" id="GO:0033119">
    <property type="term" value="P:negative regulation of RNA splicing"/>
    <property type="evidence" value="ECO:0007669"/>
    <property type="project" value="TreeGrafter"/>
</dbReference>
<dbReference type="Pfam" id="PF01027">
    <property type="entry name" value="Bax1-I"/>
    <property type="match status" value="1"/>
</dbReference>
<dbReference type="EMBL" id="BFAA01013129">
    <property type="protein sequence ID" value="GCB78497.1"/>
    <property type="molecule type" value="Genomic_DNA"/>
</dbReference>
<dbReference type="PANTHER" id="PTHR23291:SF32">
    <property type="entry name" value="BAX INHIBITOR 1"/>
    <property type="match status" value="1"/>
</dbReference>
<evidence type="ECO:0000256" key="5">
    <source>
        <dbReference type="ARBA" id="ARBA00023136"/>
    </source>
</evidence>
<evidence type="ECO:0000256" key="6">
    <source>
        <dbReference type="RuleBase" id="RU004379"/>
    </source>
</evidence>
<evidence type="ECO:0000256" key="3">
    <source>
        <dbReference type="ARBA" id="ARBA00022692"/>
    </source>
</evidence>
<keyword evidence="5 6" id="KW-0472">Membrane</keyword>
<dbReference type="GO" id="GO:0031966">
    <property type="term" value="C:mitochondrial membrane"/>
    <property type="evidence" value="ECO:0007669"/>
    <property type="project" value="TreeGrafter"/>
</dbReference>
<dbReference type="GO" id="GO:0019899">
    <property type="term" value="F:enzyme binding"/>
    <property type="evidence" value="ECO:0007669"/>
    <property type="project" value="TreeGrafter"/>
</dbReference>
<dbReference type="OrthoDB" id="1277691at2759"/>
<feature type="transmembrane region" description="Helical" evidence="6">
    <location>
        <begin position="84"/>
        <end position="104"/>
    </location>
</feature>
<dbReference type="GO" id="GO:0034620">
    <property type="term" value="P:cellular response to unfolded protein"/>
    <property type="evidence" value="ECO:0007669"/>
    <property type="project" value="TreeGrafter"/>
</dbReference>
<evidence type="ECO:0000256" key="4">
    <source>
        <dbReference type="ARBA" id="ARBA00022989"/>
    </source>
</evidence>
<comment type="caution">
    <text evidence="7">The sequence shown here is derived from an EMBL/GenBank/DDBJ whole genome shotgun (WGS) entry which is preliminary data.</text>
</comment>
<keyword evidence="8" id="KW-1185">Reference proteome</keyword>
<dbReference type="Proteomes" id="UP000288216">
    <property type="component" value="Unassembled WGS sequence"/>
</dbReference>
<reference evidence="7 8" key="1">
    <citation type="journal article" date="2018" name="Nat. Ecol. Evol.">
        <title>Shark genomes provide insights into elasmobranch evolution and the origin of vertebrates.</title>
        <authorList>
            <person name="Hara Y"/>
            <person name="Yamaguchi K"/>
            <person name="Onimaru K"/>
            <person name="Kadota M"/>
            <person name="Koyanagi M"/>
            <person name="Keeley SD"/>
            <person name="Tatsumi K"/>
            <person name="Tanaka K"/>
            <person name="Motone F"/>
            <person name="Kageyama Y"/>
            <person name="Nozu R"/>
            <person name="Adachi N"/>
            <person name="Nishimura O"/>
            <person name="Nakagawa R"/>
            <person name="Tanegashima C"/>
            <person name="Kiyatake I"/>
            <person name="Matsumoto R"/>
            <person name="Murakumo K"/>
            <person name="Nishida K"/>
            <person name="Terakita A"/>
            <person name="Kuratani S"/>
            <person name="Sato K"/>
            <person name="Hyodo S Kuraku.S."/>
        </authorList>
    </citation>
    <scope>NUCLEOTIDE SEQUENCE [LARGE SCALE GENOMIC DNA]</scope>
</reference>
<proteinExistence type="inferred from homology"/>
<dbReference type="PANTHER" id="PTHR23291">
    <property type="entry name" value="BAX INHIBITOR-RELATED"/>
    <property type="match status" value="1"/>
</dbReference>
<organism evidence="7 8">
    <name type="scientific">Scyliorhinus torazame</name>
    <name type="common">Cloudy catshark</name>
    <name type="synonym">Catulus torazame</name>
    <dbReference type="NCBI Taxonomy" id="75743"/>
    <lineage>
        <taxon>Eukaryota</taxon>
        <taxon>Metazoa</taxon>
        <taxon>Chordata</taxon>
        <taxon>Craniata</taxon>
        <taxon>Vertebrata</taxon>
        <taxon>Chondrichthyes</taxon>
        <taxon>Elasmobranchii</taxon>
        <taxon>Galeomorphii</taxon>
        <taxon>Galeoidea</taxon>
        <taxon>Carcharhiniformes</taxon>
        <taxon>Scyliorhinidae</taxon>
        <taxon>Scyliorhinus</taxon>
    </lineage>
</organism>
<evidence type="ECO:0000313" key="8">
    <source>
        <dbReference type="Proteomes" id="UP000288216"/>
    </source>
</evidence>
<feature type="transmembrane region" description="Helical" evidence="6">
    <location>
        <begin position="171"/>
        <end position="191"/>
    </location>
</feature>
<name>A0A401PZB5_SCYTO</name>
<dbReference type="InterPro" id="IPR006214">
    <property type="entry name" value="Bax_inhibitor_1-related"/>
</dbReference>
<feature type="transmembrane region" description="Helical" evidence="6">
    <location>
        <begin position="144"/>
        <end position="164"/>
    </location>
</feature>
<protein>
    <recommendedName>
        <fullName evidence="9">Transmembrane BAX inhibitor motif-containing protein 6</fullName>
    </recommendedName>
</protein>
<accession>A0A401PZB5</accession>
<evidence type="ECO:0000313" key="7">
    <source>
        <dbReference type="EMBL" id="GCB78497.1"/>
    </source>
</evidence>
<feature type="transmembrane region" description="Helical" evidence="6">
    <location>
        <begin position="116"/>
        <end position="138"/>
    </location>
</feature>
<evidence type="ECO:0000256" key="1">
    <source>
        <dbReference type="ARBA" id="ARBA00004141"/>
    </source>
</evidence>
<evidence type="ECO:0008006" key="9">
    <source>
        <dbReference type="Google" id="ProtNLM"/>
    </source>
</evidence>